<dbReference type="KEGG" id="xdo:XDD1_3820"/>
<dbReference type="RefSeq" id="WP_045973149.1">
    <property type="nucleotide sequence ID" value="NZ_CAWMED010000001.1"/>
</dbReference>
<dbReference type="HOGENOM" id="CLU_027425_0_0_6"/>
<protein>
    <submittedName>
        <fullName evidence="1">Uncharacterized protein</fullName>
    </submittedName>
</protein>
<reference evidence="1 3" key="1">
    <citation type="submission" date="2013-07" db="EMBL/GenBank/DDBJ databases">
        <authorList>
            <person name="Genoscope - CEA"/>
        </authorList>
    </citation>
    <scope>NUCLEOTIDE SEQUENCE [LARGE SCALE GENOMIC DNA]</scope>
    <source>
        <strain evidence="1">FRM16</strain>
        <strain evidence="3">FRM16 / DSM 17909</strain>
    </source>
</reference>
<sequence>MNNYQLPPPILPQAKNNVLDKSQLQGEDIKVKISTSPPVRLLGGETIIVNFTHGDISVSTKKKVDSNFDQYIEVDISSTEIIAQEYQVSYQILAKFDDNTVYSETVTITVVDQASNNKISTSVKSGSDVIIGQYLTLDITLTSDNVISPDANINITTISGIELQRNIPPITLYDGGKRGVVTVELYVDEGGLENSAVQFDIEPNAEAVGFDKVSMLYYAQTVDVSSMQFNVGHDYIKVPTAINIPPNGHYYTKISTTLKNRDGKKSLSGTPVNIIDTRNNFDKVDFYSSDKKEKLQVRRIGAKKGLIINTDSNGRLVFYVYAKQDSAVVLQLFSKISGVTPEIEAKKTLYIIDSEKTDPNYSLDAPIIPEENQGVLRSEGGSTTFSVVIPEYANAQYGDSIFFFINGLMVDQPFPSEPEKLGTPFIQLPYDIFLNPDTPVDFNYSVIKNNADRFVSDSIQVKYVKDETPLNDVFDKCQVYSSAGVDDNNLVTEDKIIDCNIISNYKNNKDDAGLFVKITGTSDSSDTAKVPLGSEVTLYLHIVANKKKLDLPITVTMPSDVGSDNKTNTKIIGIYQTHLAGNGILDANDPGQIYFSYSIKKEGQLINSKVWQGSIDTKPAWIWSDCD</sequence>
<evidence type="ECO:0000313" key="3">
    <source>
        <dbReference type="Proteomes" id="UP000032721"/>
    </source>
</evidence>
<dbReference type="STRING" id="351671.XDD1_3820"/>
<proteinExistence type="predicted"/>
<dbReference type="AlphaFoldDB" id="A0A068R084"/>
<name>A0A068R084_9GAMM</name>
<dbReference type="Proteomes" id="UP000324170">
    <property type="component" value="Unassembled WGS sequence"/>
</dbReference>
<dbReference type="EMBL" id="FO704550">
    <property type="protein sequence ID" value="CDG19505.1"/>
    <property type="molecule type" value="Genomic_DNA"/>
</dbReference>
<reference evidence="2 4" key="2">
    <citation type="submission" date="2019-07" db="EMBL/GenBank/DDBJ databases">
        <title>Genomic Encyclopedia of Type Strains, Phase I: the one thousand microbial genomes (KMG-I) project.</title>
        <authorList>
            <person name="Kyrpides N."/>
        </authorList>
    </citation>
    <scope>NUCLEOTIDE SEQUENCE [LARGE SCALE GENOMIC DNA]</scope>
    <source>
        <strain evidence="2 4">DSM 17909</strain>
    </source>
</reference>
<accession>A0A068R084</accession>
<evidence type="ECO:0000313" key="2">
    <source>
        <dbReference type="EMBL" id="TYO98194.1"/>
    </source>
</evidence>
<dbReference type="Proteomes" id="UP000032721">
    <property type="component" value="Chromosome"/>
</dbReference>
<evidence type="ECO:0000313" key="1">
    <source>
        <dbReference type="EMBL" id="CDG19505.1"/>
    </source>
</evidence>
<gene>
    <name evidence="2" type="ORF">LY16_03340</name>
    <name evidence="1" type="ORF">XDD1_3820</name>
</gene>
<evidence type="ECO:0000313" key="4">
    <source>
        <dbReference type="Proteomes" id="UP000324170"/>
    </source>
</evidence>
<dbReference type="OrthoDB" id="6460809at2"/>
<organism evidence="1 3">
    <name type="scientific">Xenorhabdus doucetiae</name>
    <dbReference type="NCBI Taxonomy" id="351671"/>
    <lineage>
        <taxon>Bacteria</taxon>
        <taxon>Pseudomonadati</taxon>
        <taxon>Pseudomonadota</taxon>
        <taxon>Gammaproteobacteria</taxon>
        <taxon>Enterobacterales</taxon>
        <taxon>Morganellaceae</taxon>
        <taxon>Xenorhabdus</taxon>
    </lineage>
</organism>
<keyword evidence="4" id="KW-1185">Reference proteome</keyword>
<dbReference type="EMBL" id="VNHN01000084">
    <property type="protein sequence ID" value="TYO98194.1"/>
    <property type="molecule type" value="Genomic_DNA"/>
</dbReference>